<comment type="caution">
    <text evidence="1">The sequence shown here is derived from an EMBL/GenBank/DDBJ whole genome shotgun (WGS) entry which is preliminary data.</text>
</comment>
<feature type="non-terminal residue" evidence="1">
    <location>
        <position position="95"/>
    </location>
</feature>
<name>A0ACA9MT92_9GLOM</name>
<dbReference type="EMBL" id="CAJVPM010015889">
    <property type="protein sequence ID" value="CAG8610812.1"/>
    <property type="molecule type" value="Genomic_DNA"/>
</dbReference>
<evidence type="ECO:0000313" key="1">
    <source>
        <dbReference type="EMBL" id="CAG8610812.1"/>
    </source>
</evidence>
<sequence>MEIHAKQLNLDTGEACGIVEVEENNNFSWNPDTEINERKESVSKGNTDINLISPEEMETKAKTTEKEDLELLNEPIKVDSGGVLAKTKSQEPRKP</sequence>
<dbReference type="Proteomes" id="UP000789860">
    <property type="component" value="Unassembled WGS sequence"/>
</dbReference>
<protein>
    <submittedName>
        <fullName evidence="1">2387_t:CDS:1</fullName>
    </submittedName>
</protein>
<keyword evidence="2" id="KW-1185">Reference proteome</keyword>
<organism evidence="1 2">
    <name type="scientific">Scutellospora calospora</name>
    <dbReference type="NCBI Taxonomy" id="85575"/>
    <lineage>
        <taxon>Eukaryota</taxon>
        <taxon>Fungi</taxon>
        <taxon>Fungi incertae sedis</taxon>
        <taxon>Mucoromycota</taxon>
        <taxon>Glomeromycotina</taxon>
        <taxon>Glomeromycetes</taxon>
        <taxon>Diversisporales</taxon>
        <taxon>Gigasporaceae</taxon>
        <taxon>Scutellospora</taxon>
    </lineage>
</organism>
<gene>
    <name evidence="1" type="ORF">SCALOS_LOCUS7285</name>
</gene>
<accession>A0ACA9MT92</accession>
<reference evidence="1" key="1">
    <citation type="submission" date="2021-06" db="EMBL/GenBank/DDBJ databases">
        <authorList>
            <person name="Kallberg Y."/>
            <person name="Tangrot J."/>
            <person name="Rosling A."/>
        </authorList>
    </citation>
    <scope>NUCLEOTIDE SEQUENCE</scope>
    <source>
        <strain evidence="1">AU212A</strain>
    </source>
</reference>
<evidence type="ECO:0000313" key="2">
    <source>
        <dbReference type="Proteomes" id="UP000789860"/>
    </source>
</evidence>
<proteinExistence type="predicted"/>